<dbReference type="Gene3D" id="2.40.30.60">
    <property type="entry name" value="RimM"/>
    <property type="match status" value="1"/>
</dbReference>
<dbReference type="PANTHER" id="PTHR33692:SF1">
    <property type="entry name" value="RIBOSOME MATURATION FACTOR RIMM"/>
    <property type="match status" value="1"/>
</dbReference>
<keyword evidence="3 5" id="KW-0698">rRNA processing</keyword>
<proteinExistence type="inferred from homology"/>
<dbReference type="InterPro" id="IPR002676">
    <property type="entry name" value="RimM_N"/>
</dbReference>
<protein>
    <recommendedName>
        <fullName evidence="5">Ribosome maturation factor RimM</fullName>
    </recommendedName>
</protein>
<dbReference type="EMBL" id="AEDD01000001">
    <property type="protein sequence ID" value="EFM13033.1"/>
    <property type="molecule type" value="Genomic_DNA"/>
</dbReference>
<evidence type="ECO:0000313" key="8">
    <source>
        <dbReference type="EMBL" id="EFM13033.1"/>
    </source>
</evidence>
<organism evidence="8 9">
    <name type="scientific">Paenibacillus curdlanolyticus YK9</name>
    <dbReference type="NCBI Taxonomy" id="717606"/>
    <lineage>
        <taxon>Bacteria</taxon>
        <taxon>Bacillati</taxon>
        <taxon>Bacillota</taxon>
        <taxon>Bacilli</taxon>
        <taxon>Bacillales</taxon>
        <taxon>Paenibacillaceae</taxon>
        <taxon>Paenibacillus</taxon>
    </lineage>
</organism>
<dbReference type="Gene3D" id="2.30.30.240">
    <property type="entry name" value="PRC-barrel domain"/>
    <property type="match status" value="1"/>
</dbReference>
<dbReference type="Pfam" id="PF05239">
    <property type="entry name" value="PRC"/>
    <property type="match status" value="1"/>
</dbReference>
<feature type="domain" description="PRC-barrel" evidence="7">
    <location>
        <begin position="98"/>
        <end position="175"/>
    </location>
</feature>
<sequence length="176" mass="19714">MAEKWFTVGKLVNTHGIRGEVKIWPQTDFPDVRFAPGSKLTLFEEGKNGRLDVEVVSSRSQKNVYVLKLKGYDNINDVEKYKGWILKVSEQDLIDLDEDEYYYHEIIGCVVITDAGEELGTVTEILSPGANDVWVVKGKGANGRPKEILIPVIDDVLVDVDVDSKKITVHLIEGLI</sequence>
<dbReference type="eggNOG" id="COG0806">
    <property type="taxonomic scope" value="Bacteria"/>
</dbReference>
<evidence type="ECO:0000256" key="1">
    <source>
        <dbReference type="ARBA" id="ARBA00022490"/>
    </source>
</evidence>
<name>E0I419_9BACL</name>
<comment type="domain">
    <text evidence="5">The PRC barrel domain binds ribosomal protein uS19.</text>
</comment>
<dbReference type="RefSeq" id="WP_006036561.1">
    <property type="nucleotide sequence ID" value="NZ_AEDD01000001.1"/>
</dbReference>
<dbReference type="PANTHER" id="PTHR33692">
    <property type="entry name" value="RIBOSOME MATURATION FACTOR RIMM"/>
    <property type="match status" value="1"/>
</dbReference>
<gene>
    <name evidence="5" type="primary">rimM</name>
    <name evidence="8" type="ORF">PaecuDRAFT_0544</name>
</gene>
<dbReference type="Pfam" id="PF01782">
    <property type="entry name" value="RimM"/>
    <property type="match status" value="1"/>
</dbReference>
<dbReference type="GO" id="GO:0043022">
    <property type="term" value="F:ribosome binding"/>
    <property type="evidence" value="ECO:0007669"/>
    <property type="project" value="InterPro"/>
</dbReference>
<dbReference type="GO" id="GO:0005737">
    <property type="term" value="C:cytoplasm"/>
    <property type="evidence" value="ECO:0007669"/>
    <property type="project" value="UniProtKB-SubCell"/>
</dbReference>
<evidence type="ECO:0000259" key="7">
    <source>
        <dbReference type="Pfam" id="PF05239"/>
    </source>
</evidence>
<dbReference type="AlphaFoldDB" id="E0I419"/>
<evidence type="ECO:0000256" key="2">
    <source>
        <dbReference type="ARBA" id="ARBA00022517"/>
    </source>
</evidence>
<comment type="subunit">
    <text evidence="5">Binds ribosomal protein uS19.</text>
</comment>
<comment type="similarity">
    <text evidence="5">Belongs to the RimM family.</text>
</comment>
<accession>E0I419</accession>
<keyword evidence="9" id="KW-1185">Reference proteome</keyword>
<dbReference type="NCBIfam" id="TIGR02273">
    <property type="entry name" value="16S_RimM"/>
    <property type="match status" value="1"/>
</dbReference>
<keyword evidence="4 5" id="KW-0143">Chaperone</keyword>
<dbReference type="SUPFAM" id="SSF50447">
    <property type="entry name" value="Translation proteins"/>
    <property type="match status" value="1"/>
</dbReference>
<dbReference type="InterPro" id="IPR011961">
    <property type="entry name" value="RimM"/>
</dbReference>
<evidence type="ECO:0000256" key="4">
    <source>
        <dbReference type="ARBA" id="ARBA00023186"/>
    </source>
</evidence>
<comment type="subcellular location">
    <subcellularLocation>
        <location evidence="5">Cytoplasm</location>
    </subcellularLocation>
</comment>
<dbReference type="SUPFAM" id="SSF50346">
    <property type="entry name" value="PRC-barrel domain"/>
    <property type="match status" value="1"/>
</dbReference>
<evidence type="ECO:0000256" key="5">
    <source>
        <dbReference type="HAMAP-Rule" id="MF_00014"/>
    </source>
</evidence>
<keyword evidence="1 5" id="KW-0963">Cytoplasm</keyword>
<dbReference type="InterPro" id="IPR027275">
    <property type="entry name" value="PRC-brl_dom"/>
</dbReference>
<dbReference type="InterPro" id="IPR009000">
    <property type="entry name" value="Transl_B-barrel_sf"/>
</dbReference>
<dbReference type="GO" id="GO:0005840">
    <property type="term" value="C:ribosome"/>
    <property type="evidence" value="ECO:0007669"/>
    <property type="project" value="InterPro"/>
</dbReference>
<reference evidence="8 9" key="1">
    <citation type="submission" date="2010-07" db="EMBL/GenBank/DDBJ databases">
        <title>The draft genome of Paenibacillus curdlanolyticus YK9.</title>
        <authorList>
            <consortium name="US DOE Joint Genome Institute (JGI-PGF)"/>
            <person name="Lucas S."/>
            <person name="Copeland A."/>
            <person name="Lapidus A."/>
            <person name="Cheng J.-F."/>
            <person name="Bruce D."/>
            <person name="Goodwin L."/>
            <person name="Pitluck S."/>
            <person name="Land M.L."/>
            <person name="Hauser L."/>
            <person name="Chang Y.-J."/>
            <person name="Jeffries C."/>
            <person name="Anderson I.J."/>
            <person name="Johnson E."/>
            <person name="Loganathan U."/>
            <person name="Mulhopadhyay B."/>
            <person name="Kyrpides N."/>
            <person name="Woyke T.J."/>
        </authorList>
    </citation>
    <scope>NUCLEOTIDE SEQUENCE [LARGE SCALE GENOMIC DNA]</scope>
    <source>
        <strain evidence="8 9">YK9</strain>
    </source>
</reference>
<evidence type="ECO:0000256" key="3">
    <source>
        <dbReference type="ARBA" id="ARBA00022552"/>
    </source>
</evidence>
<dbReference type="GO" id="GO:0042274">
    <property type="term" value="P:ribosomal small subunit biogenesis"/>
    <property type="evidence" value="ECO:0007669"/>
    <property type="project" value="UniProtKB-UniRule"/>
</dbReference>
<dbReference type="InterPro" id="IPR011033">
    <property type="entry name" value="PRC_barrel-like_sf"/>
</dbReference>
<dbReference type="HAMAP" id="MF_00014">
    <property type="entry name" value="Ribosome_mat_RimM"/>
    <property type="match status" value="1"/>
</dbReference>
<keyword evidence="2 5" id="KW-0690">Ribosome biogenesis</keyword>
<comment type="function">
    <text evidence="5">An accessory protein needed during the final step in the assembly of 30S ribosomal subunit, possibly for assembly of the head region. Essential for efficient processing of 16S rRNA. May be needed both before and after RbfA during the maturation of 16S rRNA. It has affinity for free ribosomal 30S subunits but not for 70S ribosomes.</text>
</comment>
<dbReference type="STRING" id="717606.PaecuDRAFT_0544"/>
<evidence type="ECO:0000313" key="9">
    <source>
        <dbReference type="Proteomes" id="UP000005387"/>
    </source>
</evidence>
<evidence type="ECO:0000259" key="6">
    <source>
        <dbReference type="Pfam" id="PF01782"/>
    </source>
</evidence>
<feature type="domain" description="RimM N-terminal" evidence="6">
    <location>
        <begin position="7"/>
        <end position="91"/>
    </location>
</feature>
<dbReference type="GO" id="GO:0006364">
    <property type="term" value="P:rRNA processing"/>
    <property type="evidence" value="ECO:0007669"/>
    <property type="project" value="UniProtKB-UniRule"/>
</dbReference>
<dbReference type="InterPro" id="IPR036976">
    <property type="entry name" value="RimM_N_sf"/>
</dbReference>
<dbReference type="OrthoDB" id="9810331at2"/>
<dbReference type="Proteomes" id="UP000005387">
    <property type="component" value="Unassembled WGS sequence"/>
</dbReference>